<gene>
    <name evidence="1" type="ORF">KPL71_021788</name>
</gene>
<keyword evidence="2" id="KW-1185">Reference proteome</keyword>
<dbReference type="EMBL" id="CM039176">
    <property type="protein sequence ID" value="KAH9717376.1"/>
    <property type="molecule type" value="Genomic_DNA"/>
</dbReference>
<organism evidence="1 2">
    <name type="scientific">Citrus sinensis</name>
    <name type="common">Sweet orange</name>
    <name type="synonym">Citrus aurantium var. sinensis</name>
    <dbReference type="NCBI Taxonomy" id="2711"/>
    <lineage>
        <taxon>Eukaryota</taxon>
        <taxon>Viridiplantae</taxon>
        <taxon>Streptophyta</taxon>
        <taxon>Embryophyta</taxon>
        <taxon>Tracheophyta</taxon>
        <taxon>Spermatophyta</taxon>
        <taxon>Magnoliopsida</taxon>
        <taxon>eudicotyledons</taxon>
        <taxon>Gunneridae</taxon>
        <taxon>Pentapetalae</taxon>
        <taxon>rosids</taxon>
        <taxon>malvids</taxon>
        <taxon>Sapindales</taxon>
        <taxon>Rutaceae</taxon>
        <taxon>Aurantioideae</taxon>
        <taxon>Citrus</taxon>
    </lineage>
</organism>
<name>A0ACB8JHV9_CITSI</name>
<reference evidence="2" key="1">
    <citation type="journal article" date="2023" name="Hortic. Res.">
        <title>A chromosome-level phased genome enabling allele-level studies in sweet orange: a case study on citrus Huanglongbing tolerance.</title>
        <authorList>
            <person name="Wu B."/>
            <person name="Yu Q."/>
            <person name="Deng Z."/>
            <person name="Duan Y."/>
            <person name="Luo F."/>
            <person name="Gmitter F. Jr."/>
        </authorList>
    </citation>
    <scope>NUCLEOTIDE SEQUENCE [LARGE SCALE GENOMIC DNA]</scope>
    <source>
        <strain evidence="2">cv. Valencia</strain>
    </source>
</reference>
<evidence type="ECO:0000313" key="2">
    <source>
        <dbReference type="Proteomes" id="UP000829398"/>
    </source>
</evidence>
<dbReference type="Proteomes" id="UP000829398">
    <property type="component" value="Chromosome 7"/>
</dbReference>
<evidence type="ECO:0000313" key="1">
    <source>
        <dbReference type="EMBL" id="KAH9717376.1"/>
    </source>
</evidence>
<comment type="caution">
    <text evidence="1">The sequence shown here is derived from an EMBL/GenBank/DDBJ whole genome shotgun (WGS) entry which is preliminary data.</text>
</comment>
<accession>A0ACB8JHV9</accession>
<proteinExistence type="predicted"/>
<sequence>MKSQLQDPLGVTSSWNNSINLCQWTGVTCGHRRQRVTGLDLRQQSVGGVLSPFVGNLSFPRSINLPNKSFRGEIPHEFEASNNKLEAEIPVEIGNLLMLQILNIAENHLKGQLPASIGNLSALQEIDVRGNRLGGRIPSTISHVRNLISFNVARNQFSDSMEVYPLIMESIFQT</sequence>
<protein>
    <submittedName>
        <fullName evidence="1">Receptor-like protein kinase</fullName>
    </submittedName>
</protein>